<dbReference type="InterPro" id="IPR034032">
    <property type="entry name" value="Zn_MMP-like_bac"/>
</dbReference>
<dbReference type="RefSeq" id="WP_345919036.1">
    <property type="nucleotide sequence ID" value="NZ_JBDIVE010000003.1"/>
</dbReference>
<dbReference type="SUPFAM" id="SSF55486">
    <property type="entry name" value="Metalloproteases ('zincins'), catalytic domain"/>
    <property type="match status" value="1"/>
</dbReference>
<evidence type="ECO:0000259" key="4">
    <source>
        <dbReference type="Pfam" id="PF17148"/>
    </source>
</evidence>
<evidence type="ECO:0000256" key="1">
    <source>
        <dbReference type="SAM" id="MobiDB-lite"/>
    </source>
</evidence>
<feature type="region of interest" description="Disordered" evidence="1">
    <location>
        <begin position="33"/>
        <end position="55"/>
    </location>
</feature>
<dbReference type="InterPro" id="IPR032534">
    <property type="entry name" value="EcxA_zinc-bd"/>
</dbReference>
<evidence type="ECO:0000313" key="5">
    <source>
        <dbReference type="EMBL" id="MEN3068266.1"/>
    </source>
</evidence>
<reference evidence="5 6" key="1">
    <citation type="journal article" date="2018" name="Int. J. Syst. Evol. Microbiol.">
        <title>Uliginosibacterium sediminicola sp. nov., isolated from freshwater sediment.</title>
        <authorList>
            <person name="Hwang W.M."/>
            <person name="Kim S.M."/>
            <person name="Kang K."/>
            <person name="Ahn T.Y."/>
        </authorList>
    </citation>
    <scope>NUCLEOTIDE SEQUENCE [LARGE SCALE GENOMIC DNA]</scope>
    <source>
        <strain evidence="5 6">M1-21</strain>
    </source>
</reference>
<keyword evidence="2" id="KW-0732">Signal</keyword>
<dbReference type="Pfam" id="PF16313">
    <property type="entry name" value="DUF4953"/>
    <property type="match status" value="1"/>
</dbReference>
<dbReference type="Proteomes" id="UP001410394">
    <property type="component" value="Unassembled WGS sequence"/>
</dbReference>
<keyword evidence="5" id="KW-0482">Metalloprotease</keyword>
<dbReference type="Gene3D" id="3.40.390.10">
    <property type="entry name" value="Collagenase (Catalytic Domain)"/>
    <property type="match status" value="1"/>
</dbReference>
<evidence type="ECO:0000259" key="3">
    <source>
        <dbReference type="Pfam" id="PF16313"/>
    </source>
</evidence>
<name>A0ABU9YX39_9RHOO</name>
<evidence type="ECO:0000256" key="2">
    <source>
        <dbReference type="SAM" id="SignalP"/>
    </source>
</evidence>
<dbReference type="Pfam" id="PF17148">
    <property type="entry name" value="DUF5117"/>
    <property type="match status" value="1"/>
</dbReference>
<evidence type="ECO:0000313" key="6">
    <source>
        <dbReference type="Proteomes" id="UP001410394"/>
    </source>
</evidence>
<keyword evidence="5" id="KW-0378">Hydrolase</keyword>
<dbReference type="InterPro" id="IPR024079">
    <property type="entry name" value="MetalloPept_cat_dom_sf"/>
</dbReference>
<keyword evidence="6" id="KW-1185">Reference proteome</keyword>
<accession>A0ABU9YX39</accession>
<feature type="chain" id="PRO_5045374136" evidence="2">
    <location>
        <begin position="32"/>
        <end position="890"/>
    </location>
</feature>
<dbReference type="InterPro" id="IPR033413">
    <property type="entry name" value="DUF5117"/>
</dbReference>
<dbReference type="PANTHER" id="PTHR38478:SF1">
    <property type="entry name" value="ZINC DEPENDENT METALLOPROTEASE DOMAIN LIPOPROTEIN"/>
    <property type="match status" value="1"/>
</dbReference>
<gene>
    <name evidence="5" type="ORF">ABDB84_07220</name>
</gene>
<protein>
    <submittedName>
        <fullName evidence="5">Zinc-dependent metalloprotease</fullName>
    </submittedName>
</protein>
<feature type="signal peptide" evidence="2">
    <location>
        <begin position="1"/>
        <end position="31"/>
    </location>
</feature>
<comment type="caution">
    <text evidence="5">The sequence shown here is derived from an EMBL/GenBank/DDBJ whole genome shotgun (WGS) entry which is preliminary data.</text>
</comment>
<keyword evidence="5" id="KW-0645">Protease</keyword>
<dbReference type="PANTHER" id="PTHR38478">
    <property type="entry name" value="PEPTIDASE M1A AND M12B"/>
    <property type="match status" value="1"/>
</dbReference>
<dbReference type="EMBL" id="JBDIVE010000003">
    <property type="protein sequence ID" value="MEN3068266.1"/>
    <property type="molecule type" value="Genomic_DNA"/>
</dbReference>
<dbReference type="GO" id="GO:0008237">
    <property type="term" value="F:metallopeptidase activity"/>
    <property type="evidence" value="ECO:0007669"/>
    <property type="project" value="UniProtKB-KW"/>
</dbReference>
<dbReference type="CDD" id="cd04276">
    <property type="entry name" value="ZnMc_MMP_like_2"/>
    <property type="match status" value="1"/>
</dbReference>
<feature type="domain" description="EcxA zinc-binding" evidence="3">
    <location>
        <begin position="478"/>
        <end position="806"/>
    </location>
</feature>
<feature type="domain" description="DUF5117" evidence="4">
    <location>
        <begin position="124"/>
        <end position="317"/>
    </location>
</feature>
<organism evidence="5 6">
    <name type="scientific">Uliginosibacterium sediminicola</name>
    <dbReference type="NCBI Taxonomy" id="2024550"/>
    <lineage>
        <taxon>Bacteria</taxon>
        <taxon>Pseudomonadati</taxon>
        <taxon>Pseudomonadota</taxon>
        <taxon>Betaproteobacteria</taxon>
        <taxon>Rhodocyclales</taxon>
        <taxon>Zoogloeaceae</taxon>
        <taxon>Uliginosibacterium</taxon>
    </lineage>
</organism>
<sequence>MPNKPRTPHTLRWLKACCGVLIALCPLLSSAQSSNGSSSSASSTSGNGSSAVTSSAPQRPFMDVIKDYRRIPGFFTIWQKEDRFLIELRESDFNKPFYFVSHNAQSIGESPFVAGLLLDGTITQWRRTSVDRVQWVERNTRFFADGNKPLERAVGQAFPDSLIAAAPIVSQPHPQTKAVLVDLNILLLNDIPGAGPALEGSFRAPYAFDRGNSQILAMRSSSQELTFDLRYHFGLSRLPSSNSANGAPVRLPANVPDPRSVFLGFHFSFSPLPAETMRPRDADPRVGYFFTTRWDFHDDARPDPRVHYISRWRLEKKDEQAELSEPKQPITFWIDRNVPERYRQVVREGILLWNEAFERIGFKDAIVVKQQTDDADFDTLDRQHASVRWYIGTNANVAIGPSVTDPRSGEILDADVVIADVFTRGARRNIEHEFPSRARAAQQALQDALCDYPNAASVQFQEAYDLLLARGELKEGSPEAEAFIDDYMRLIVAHEVGHTLGLTHNFIASKAFTPAQLRDPAYIASHGTVASVMDYVPVNLSLAGEKPAPYFQKHLGAYDLWAIEYGYKPLPPENEKLLLDQLAARGRYEPTLAYANDIDALGNQGVDPDVNMFDLGNDIQTWFERRVQIARERIDWIARRPPGEHPYPLARESVMSSLSGLADSAQNLAKKVGGIRSVHEPSQRMPSFTPVPAAEQRRALDSLTRALFSSDSFRVPPALLQRLPMDHLNRFDDLIRGNVSSVDPQVPLVALVSRVQNAALERLVSDRTTLRLLDSELLRSTPEGALQLGDMLHQLNLAIWSELDKPGAEIDLIRRNLQRNWLGRLSGFVTHPSAGTPPDVRSLARLELQQLRGRLQRSLRSKHTPSTEAHLREALNIVDEALQARLLKLG</sequence>
<proteinExistence type="predicted"/>